<accession>A0ABN9T3X8</accession>
<organism evidence="2 3">
    <name type="scientific">Prorocentrum cordatum</name>
    <dbReference type="NCBI Taxonomy" id="2364126"/>
    <lineage>
        <taxon>Eukaryota</taxon>
        <taxon>Sar</taxon>
        <taxon>Alveolata</taxon>
        <taxon>Dinophyceae</taxon>
        <taxon>Prorocentrales</taxon>
        <taxon>Prorocentraceae</taxon>
        <taxon>Prorocentrum</taxon>
    </lineage>
</organism>
<comment type="caution">
    <text evidence="2">The sequence shown here is derived from an EMBL/GenBank/DDBJ whole genome shotgun (WGS) entry which is preliminary data.</text>
</comment>
<evidence type="ECO:0000256" key="1">
    <source>
        <dbReference type="SAM" id="SignalP"/>
    </source>
</evidence>
<name>A0ABN9T3X8_9DINO</name>
<gene>
    <name evidence="2" type="ORF">PCOR1329_LOCUS35160</name>
</gene>
<keyword evidence="1" id="KW-0732">Signal</keyword>
<evidence type="ECO:0000313" key="3">
    <source>
        <dbReference type="Proteomes" id="UP001189429"/>
    </source>
</evidence>
<reference evidence="2" key="1">
    <citation type="submission" date="2023-10" db="EMBL/GenBank/DDBJ databases">
        <authorList>
            <person name="Chen Y."/>
            <person name="Shah S."/>
            <person name="Dougan E. K."/>
            <person name="Thang M."/>
            <person name="Chan C."/>
        </authorList>
    </citation>
    <scope>NUCLEOTIDE SEQUENCE [LARGE SCALE GENOMIC DNA]</scope>
</reference>
<dbReference type="EMBL" id="CAUYUJ010014299">
    <property type="protein sequence ID" value="CAK0839491.1"/>
    <property type="molecule type" value="Genomic_DNA"/>
</dbReference>
<proteinExistence type="predicted"/>
<keyword evidence="3" id="KW-1185">Reference proteome</keyword>
<protein>
    <recommendedName>
        <fullName evidence="4">Secreted protein</fullName>
    </recommendedName>
</protein>
<feature type="signal peptide" evidence="1">
    <location>
        <begin position="1"/>
        <end position="22"/>
    </location>
</feature>
<evidence type="ECO:0000313" key="2">
    <source>
        <dbReference type="EMBL" id="CAK0839491.1"/>
    </source>
</evidence>
<sequence>MARKRFLASCVFFPTCCRQALTSASNPSWVGFCLKLKSGKGGTPGSSESAIFCLSFPSSLWGSSSETPSLDSQARLRNFMASAARQSQASSFRFSCTCRS</sequence>
<dbReference type="Proteomes" id="UP001189429">
    <property type="component" value="Unassembled WGS sequence"/>
</dbReference>
<evidence type="ECO:0008006" key="4">
    <source>
        <dbReference type="Google" id="ProtNLM"/>
    </source>
</evidence>
<feature type="chain" id="PRO_5047318665" description="Secreted protein" evidence="1">
    <location>
        <begin position="23"/>
        <end position="100"/>
    </location>
</feature>